<comment type="caution">
    <text evidence="5">The sequence shown here is derived from an EMBL/GenBank/DDBJ whole genome shotgun (WGS) entry which is preliminary data.</text>
</comment>
<sequence length="602" mass="66968">MPPITIITCQAISKTYGEKPLFRDLSFTLHEGERVGLIGPNGAGKSTLLKILAGVEVADSGDVIRRKNLRIGYVPQHPEFEADSTAIETVYAAAAQDGRVEDHQAWQKAAVALTKTGFKDHDLATGILSGGWRTRLAVACAFVQDPDILFLDEPTNHLDIESILWLESFMKSEIGTFVVISHDRYFLQNVATRMLEVDKIFPEGILSVYGTYADHLEKRDQVVSSQASYQDSLANKVRREVAWLRAGVKARTTKSRSRIQSAEKSIEELGEVRERSVVRSAGIDLSASGRKSKRLWYCKGLSKRFGETRIVDDLELLLKPGMRLGVLGYNGTGKTTFLKMITGDLEPDAGTIKPAEGLKVVYFDQKRESLDPSLTLKQALAPEGDSVLYRGRSIHVISWAKRFLFRKEQLETQVSNLSGGECARIVLARMMLQPADLLVLDEPTNDLDIPTLEVLEDSLLEFTGALVLVTHDRHLNDRVATEVLALDGKGKVERFADYYQWVANREKPTQGRKAKAVQGKTAAAPKPKKLSYKEKLEWDAMDAAILKADEVLDAAKVRLADPTISANATKLQERMKEVDAAQAEVDRLYARWAELEEKQSLS</sequence>
<dbReference type="Gene3D" id="3.40.50.300">
    <property type="entry name" value="P-loop containing nucleotide triphosphate hydrolases"/>
    <property type="match status" value="2"/>
</dbReference>
<keyword evidence="3" id="KW-0175">Coiled coil</keyword>
<dbReference type="Proteomes" id="UP000648239">
    <property type="component" value="Unassembled WGS sequence"/>
</dbReference>
<dbReference type="GO" id="GO:0003677">
    <property type="term" value="F:DNA binding"/>
    <property type="evidence" value="ECO:0007669"/>
    <property type="project" value="InterPro"/>
</dbReference>
<dbReference type="SMART" id="SM00382">
    <property type="entry name" value="AAA"/>
    <property type="match status" value="2"/>
</dbReference>
<reference evidence="5 6" key="1">
    <citation type="submission" date="2020-08" db="EMBL/GenBank/DDBJ databases">
        <title>Acidobacteriota in marine sediments use diverse sulfur dissimilation pathways.</title>
        <authorList>
            <person name="Wasmund K."/>
        </authorList>
    </citation>
    <scope>NUCLEOTIDE SEQUENCE [LARGE SCALE GENOMIC DNA]</scope>
    <source>
        <strain evidence="5">MAG AM4</strain>
    </source>
</reference>
<dbReference type="PROSITE" id="PS00211">
    <property type="entry name" value="ABC_TRANSPORTER_1"/>
    <property type="match status" value="2"/>
</dbReference>
<evidence type="ECO:0000256" key="3">
    <source>
        <dbReference type="SAM" id="Coils"/>
    </source>
</evidence>
<dbReference type="GO" id="GO:0005524">
    <property type="term" value="F:ATP binding"/>
    <property type="evidence" value="ECO:0007669"/>
    <property type="project" value="UniProtKB-KW"/>
</dbReference>
<gene>
    <name evidence="5" type="ORF">IFK94_10800</name>
</gene>
<dbReference type="InterPro" id="IPR003439">
    <property type="entry name" value="ABC_transporter-like_ATP-bd"/>
</dbReference>
<feature type="domain" description="ABC transporter" evidence="4">
    <location>
        <begin position="7"/>
        <end position="228"/>
    </location>
</feature>
<dbReference type="InterPro" id="IPR032524">
    <property type="entry name" value="ABC_tran_C"/>
</dbReference>
<name>A0A8J6XXQ0_9BACT</name>
<dbReference type="Gene3D" id="1.10.287.380">
    <property type="entry name" value="Valyl-tRNA synthetase, C-terminal domain"/>
    <property type="match status" value="1"/>
</dbReference>
<dbReference type="Pfam" id="PF16326">
    <property type="entry name" value="ABC_tran_CTD"/>
    <property type="match status" value="1"/>
</dbReference>
<evidence type="ECO:0000259" key="4">
    <source>
        <dbReference type="PROSITE" id="PS50893"/>
    </source>
</evidence>
<dbReference type="InterPro" id="IPR027417">
    <property type="entry name" value="P-loop_NTPase"/>
</dbReference>
<feature type="coiled-coil region" evidence="3">
    <location>
        <begin position="571"/>
        <end position="598"/>
    </location>
</feature>
<dbReference type="AlphaFoldDB" id="A0A8J6XXQ0"/>
<dbReference type="PANTHER" id="PTHR42855:SF1">
    <property type="entry name" value="ABC TRANSPORTER DOMAIN-CONTAINING PROTEIN"/>
    <property type="match status" value="1"/>
</dbReference>
<dbReference type="EMBL" id="JACXWD010000036">
    <property type="protein sequence ID" value="MBD3868601.1"/>
    <property type="molecule type" value="Genomic_DNA"/>
</dbReference>
<dbReference type="GO" id="GO:0016887">
    <property type="term" value="F:ATP hydrolysis activity"/>
    <property type="evidence" value="ECO:0007669"/>
    <property type="project" value="InterPro"/>
</dbReference>
<dbReference type="CDD" id="cd03221">
    <property type="entry name" value="ABCF_EF-3"/>
    <property type="match status" value="2"/>
</dbReference>
<evidence type="ECO:0000313" key="6">
    <source>
        <dbReference type="Proteomes" id="UP000648239"/>
    </source>
</evidence>
<protein>
    <submittedName>
        <fullName evidence="5">ABC-F family ATP-binding cassette domain-containing protein</fullName>
    </submittedName>
</protein>
<dbReference type="Pfam" id="PF00005">
    <property type="entry name" value="ABC_tran"/>
    <property type="match status" value="2"/>
</dbReference>
<feature type="domain" description="ABC transporter" evidence="4">
    <location>
        <begin position="296"/>
        <end position="514"/>
    </location>
</feature>
<dbReference type="PANTHER" id="PTHR42855">
    <property type="entry name" value="ABC TRANSPORTER ATP-BINDING SUBUNIT"/>
    <property type="match status" value="1"/>
</dbReference>
<proteinExistence type="predicted"/>
<dbReference type="InterPro" id="IPR017871">
    <property type="entry name" value="ABC_transporter-like_CS"/>
</dbReference>
<dbReference type="InterPro" id="IPR003593">
    <property type="entry name" value="AAA+_ATPase"/>
</dbReference>
<evidence type="ECO:0000313" key="5">
    <source>
        <dbReference type="EMBL" id="MBD3868601.1"/>
    </source>
</evidence>
<keyword evidence="1" id="KW-0547">Nucleotide-binding</keyword>
<accession>A0A8J6XXQ0</accession>
<keyword evidence="2 5" id="KW-0067">ATP-binding</keyword>
<dbReference type="PROSITE" id="PS50893">
    <property type="entry name" value="ABC_TRANSPORTER_2"/>
    <property type="match status" value="2"/>
</dbReference>
<organism evidence="5 6">
    <name type="scientific">Candidatus Polarisedimenticola svalbardensis</name>
    <dbReference type="NCBI Taxonomy" id="2886004"/>
    <lineage>
        <taxon>Bacteria</taxon>
        <taxon>Pseudomonadati</taxon>
        <taxon>Acidobacteriota</taxon>
        <taxon>Candidatus Polarisedimenticolia</taxon>
        <taxon>Candidatus Polarisedimenticolales</taxon>
        <taxon>Candidatus Polarisedimenticolaceae</taxon>
        <taxon>Candidatus Polarisedimenticola</taxon>
    </lineage>
</organism>
<dbReference type="InterPro" id="IPR051309">
    <property type="entry name" value="ABCF_ATPase"/>
</dbReference>
<dbReference type="InterPro" id="IPR037118">
    <property type="entry name" value="Val-tRNA_synth_C_sf"/>
</dbReference>
<evidence type="ECO:0000256" key="1">
    <source>
        <dbReference type="ARBA" id="ARBA00022741"/>
    </source>
</evidence>
<dbReference type="SUPFAM" id="SSF52540">
    <property type="entry name" value="P-loop containing nucleoside triphosphate hydrolases"/>
    <property type="match status" value="2"/>
</dbReference>
<evidence type="ECO:0000256" key="2">
    <source>
        <dbReference type="ARBA" id="ARBA00022840"/>
    </source>
</evidence>